<dbReference type="InterPro" id="IPR003136">
    <property type="entry name" value="Cytidylate_kin"/>
</dbReference>
<comment type="subcellular location">
    <subcellularLocation>
        <location evidence="8">Cytoplasm</location>
    </subcellularLocation>
</comment>
<keyword evidence="3 8" id="KW-0547">Nucleotide-binding</keyword>
<proteinExistence type="inferred from homology"/>
<dbReference type="GO" id="GO:0005737">
    <property type="term" value="C:cytoplasm"/>
    <property type="evidence" value="ECO:0007669"/>
    <property type="project" value="UniProtKB-SubCell"/>
</dbReference>
<evidence type="ECO:0000256" key="3">
    <source>
        <dbReference type="ARBA" id="ARBA00022741"/>
    </source>
</evidence>
<comment type="catalytic activity">
    <reaction evidence="6 8">
        <text>dCMP + ATP = dCDP + ADP</text>
        <dbReference type="Rhea" id="RHEA:25094"/>
        <dbReference type="ChEBI" id="CHEBI:30616"/>
        <dbReference type="ChEBI" id="CHEBI:57566"/>
        <dbReference type="ChEBI" id="CHEBI:58593"/>
        <dbReference type="ChEBI" id="CHEBI:456216"/>
        <dbReference type="EC" id="2.7.4.25"/>
    </reaction>
</comment>
<dbReference type="KEGG" id="llp:GH975_05490"/>
<dbReference type="EC" id="2.7.4.25" evidence="8"/>
<dbReference type="GO" id="GO:0036431">
    <property type="term" value="F:dCMP kinase activity"/>
    <property type="evidence" value="ECO:0007669"/>
    <property type="project" value="InterPro"/>
</dbReference>
<dbReference type="CDD" id="cd02020">
    <property type="entry name" value="CMPK"/>
    <property type="match status" value="1"/>
</dbReference>
<evidence type="ECO:0000313" key="10">
    <source>
        <dbReference type="EMBL" id="QGG80056.1"/>
    </source>
</evidence>
<dbReference type="InterPro" id="IPR011994">
    <property type="entry name" value="Cytidylate_kinase_dom"/>
</dbReference>
<dbReference type="AlphaFoldDB" id="A0A5Q2QDF5"/>
<feature type="domain" description="Cytidylate kinase" evidence="9">
    <location>
        <begin position="6"/>
        <end position="214"/>
    </location>
</feature>
<sequence>MIVPIIAIDGPSGVGKGTACGHLSTRLGFRLLDSGSLYRLVGLACEWDGVSLDDEVGCTAVAAALDASFEHAQGRLRVWMNAREVSAAIRTEKAGQDASKVAVIPGVRDALLDWQRHAAKWPGLVADGRDMGTVVFPDAGLKIFLDASTEERARRRHQQLLDGGQSVTLSAVLDEMRERDVRDRTREAAPLEAAQDAKVLDTSGLTLDAMLAKVDDWADQYLSNLGN</sequence>
<name>A0A5Q2QDF5_9GAMM</name>
<evidence type="ECO:0000256" key="8">
    <source>
        <dbReference type="HAMAP-Rule" id="MF_00238"/>
    </source>
</evidence>
<dbReference type="RefSeq" id="WP_153713560.1">
    <property type="nucleotide sequence ID" value="NZ_CP045871.1"/>
</dbReference>
<dbReference type="InterPro" id="IPR027417">
    <property type="entry name" value="P-loop_NTPase"/>
</dbReference>
<dbReference type="GO" id="GO:0006220">
    <property type="term" value="P:pyrimidine nucleotide metabolic process"/>
    <property type="evidence" value="ECO:0007669"/>
    <property type="project" value="UniProtKB-UniRule"/>
</dbReference>
<evidence type="ECO:0000256" key="4">
    <source>
        <dbReference type="ARBA" id="ARBA00022777"/>
    </source>
</evidence>
<dbReference type="Proteomes" id="UP000388235">
    <property type="component" value="Chromosome"/>
</dbReference>
<evidence type="ECO:0000256" key="1">
    <source>
        <dbReference type="ARBA" id="ARBA00009427"/>
    </source>
</evidence>
<reference evidence="10 11" key="1">
    <citation type="submission" date="2019-11" db="EMBL/GenBank/DDBJ databases">
        <authorList>
            <person name="Khan S.A."/>
            <person name="Jeon C.O."/>
            <person name="Chun B.H."/>
        </authorList>
    </citation>
    <scope>NUCLEOTIDE SEQUENCE [LARGE SCALE GENOMIC DNA]</scope>
    <source>
        <strain evidence="10 11">IMCC 1097</strain>
    </source>
</reference>
<keyword evidence="5 8" id="KW-0067">ATP-binding</keyword>
<organism evidence="10 11">
    <name type="scientific">Litorivicinus lipolyticus</name>
    <dbReference type="NCBI Taxonomy" id="418701"/>
    <lineage>
        <taxon>Bacteria</taxon>
        <taxon>Pseudomonadati</taxon>
        <taxon>Pseudomonadota</taxon>
        <taxon>Gammaproteobacteria</taxon>
        <taxon>Oceanospirillales</taxon>
        <taxon>Litorivicinaceae</taxon>
        <taxon>Litorivicinus</taxon>
    </lineage>
</organism>
<keyword evidence="11" id="KW-1185">Reference proteome</keyword>
<comment type="catalytic activity">
    <reaction evidence="7 8">
        <text>CMP + ATP = CDP + ADP</text>
        <dbReference type="Rhea" id="RHEA:11600"/>
        <dbReference type="ChEBI" id="CHEBI:30616"/>
        <dbReference type="ChEBI" id="CHEBI:58069"/>
        <dbReference type="ChEBI" id="CHEBI:60377"/>
        <dbReference type="ChEBI" id="CHEBI:456216"/>
        <dbReference type="EC" id="2.7.4.25"/>
    </reaction>
</comment>
<evidence type="ECO:0000256" key="7">
    <source>
        <dbReference type="ARBA" id="ARBA00048478"/>
    </source>
</evidence>
<dbReference type="NCBIfam" id="TIGR00017">
    <property type="entry name" value="cmk"/>
    <property type="match status" value="1"/>
</dbReference>
<evidence type="ECO:0000256" key="5">
    <source>
        <dbReference type="ARBA" id="ARBA00022840"/>
    </source>
</evidence>
<keyword evidence="8" id="KW-0963">Cytoplasm</keyword>
<evidence type="ECO:0000259" key="9">
    <source>
        <dbReference type="Pfam" id="PF02224"/>
    </source>
</evidence>
<evidence type="ECO:0000313" key="11">
    <source>
        <dbReference type="Proteomes" id="UP000388235"/>
    </source>
</evidence>
<dbReference type="EMBL" id="CP045871">
    <property type="protein sequence ID" value="QGG80056.1"/>
    <property type="molecule type" value="Genomic_DNA"/>
</dbReference>
<dbReference type="Pfam" id="PF02224">
    <property type="entry name" value="Cytidylate_kin"/>
    <property type="match status" value="1"/>
</dbReference>
<accession>A0A5Q2QDF5</accession>
<dbReference type="Gene3D" id="3.40.50.300">
    <property type="entry name" value="P-loop containing nucleotide triphosphate hydrolases"/>
    <property type="match status" value="1"/>
</dbReference>
<evidence type="ECO:0000256" key="2">
    <source>
        <dbReference type="ARBA" id="ARBA00022679"/>
    </source>
</evidence>
<dbReference type="HAMAP" id="MF_00238">
    <property type="entry name" value="Cytidyl_kinase_type1"/>
    <property type="match status" value="1"/>
</dbReference>
<dbReference type="GO" id="GO:0005524">
    <property type="term" value="F:ATP binding"/>
    <property type="evidence" value="ECO:0007669"/>
    <property type="project" value="UniProtKB-UniRule"/>
</dbReference>
<comment type="similarity">
    <text evidence="1 8">Belongs to the cytidylate kinase family. Type 1 subfamily.</text>
</comment>
<keyword evidence="2 8" id="KW-0808">Transferase</keyword>
<keyword evidence="4 8" id="KW-0418">Kinase</keyword>
<dbReference type="OrthoDB" id="9807434at2"/>
<dbReference type="SUPFAM" id="SSF52540">
    <property type="entry name" value="P-loop containing nucleoside triphosphate hydrolases"/>
    <property type="match status" value="1"/>
</dbReference>
<protein>
    <recommendedName>
        <fullName evidence="8">Cytidylate kinase</fullName>
        <shortName evidence="8">CK</shortName>
        <ecNumber evidence="8">2.7.4.25</ecNumber>
    </recommendedName>
    <alternativeName>
        <fullName evidence="8">Cytidine monophosphate kinase</fullName>
        <shortName evidence="8">CMP kinase</shortName>
    </alternativeName>
</protein>
<dbReference type="GO" id="GO:0036430">
    <property type="term" value="F:CMP kinase activity"/>
    <property type="evidence" value="ECO:0007669"/>
    <property type="project" value="RHEA"/>
</dbReference>
<evidence type="ECO:0000256" key="6">
    <source>
        <dbReference type="ARBA" id="ARBA00047615"/>
    </source>
</evidence>
<feature type="binding site" evidence="8">
    <location>
        <begin position="10"/>
        <end position="18"/>
    </location>
    <ligand>
        <name>ATP</name>
        <dbReference type="ChEBI" id="CHEBI:30616"/>
    </ligand>
</feature>
<gene>
    <name evidence="8" type="primary">cmk</name>
    <name evidence="10" type="ORF">GH975_05490</name>
</gene>